<organism evidence="1 2">
    <name type="scientific">Eumeta variegata</name>
    <name type="common">Bagworm moth</name>
    <name type="synonym">Eumeta japonica</name>
    <dbReference type="NCBI Taxonomy" id="151549"/>
    <lineage>
        <taxon>Eukaryota</taxon>
        <taxon>Metazoa</taxon>
        <taxon>Ecdysozoa</taxon>
        <taxon>Arthropoda</taxon>
        <taxon>Hexapoda</taxon>
        <taxon>Insecta</taxon>
        <taxon>Pterygota</taxon>
        <taxon>Neoptera</taxon>
        <taxon>Endopterygota</taxon>
        <taxon>Lepidoptera</taxon>
        <taxon>Glossata</taxon>
        <taxon>Ditrysia</taxon>
        <taxon>Tineoidea</taxon>
        <taxon>Psychidae</taxon>
        <taxon>Oiketicinae</taxon>
        <taxon>Eumeta</taxon>
    </lineage>
</organism>
<name>A0A4C1XA57_EUMVA</name>
<proteinExistence type="predicted"/>
<sequence length="174" mass="19995">MSSPSPFLDVYPAAPKYVKDQEARAKRGCHKVYEETLKKNLIIDDEIHVPVDPSHVPEKQYFHATSRDVVDSKIRTKSKILSKYTFFGKLLLKTERDGSEQATPRGFRSSDGFAEKNRFRDANRRLRPVTICNYFFDPQLGRLDTSDQISAVLAHKRLTLIPNSVMSHANRIWS</sequence>
<comment type="caution">
    <text evidence="1">The sequence shown here is derived from an EMBL/GenBank/DDBJ whole genome shotgun (WGS) entry which is preliminary data.</text>
</comment>
<protein>
    <submittedName>
        <fullName evidence="1">Uncharacterized protein</fullName>
    </submittedName>
</protein>
<gene>
    <name evidence="1" type="ORF">EVAR_97756_1</name>
</gene>
<dbReference type="OrthoDB" id="7333239at2759"/>
<accession>A0A4C1XA57</accession>
<dbReference type="AlphaFoldDB" id="A0A4C1XA57"/>
<reference evidence="1 2" key="1">
    <citation type="journal article" date="2019" name="Commun. Biol.">
        <title>The bagworm genome reveals a unique fibroin gene that provides high tensile strength.</title>
        <authorList>
            <person name="Kono N."/>
            <person name="Nakamura H."/>
            <person name="Ohtoshi R."/>
            <person name="Tomita M."/>
            <person name="Numata K."/>
            <person name="Arakawa K."/>
        </authorList>
    </citation>
    <scope>NUCLEOTIDE SEQUENCE [LARGE SCALE GENOMIC DNA]</scope>
</reference>
<evidence type="ECO:0000313" key="2">
    <source>
        <dbReference type="Proteomes" id="UP000299102"/>
    </source>
</evidence>
<dbReference type="EMBL" id="BGZK01000756">
    <property type="protein sequence ID" value="GBP59254.1"/>
    <property type="molecule type" value="Genomic_DNA"/>
</dbReference>
<dbReference type="Proteomes" id="UP000299102">
    <property type="component" value="Unassembled WGS sequence"/>
</dbReference>
<keyword evidence="2" id="KW-1185">Reference proteome</keyword>
<evidence type="ECO:0000313" key="1">
    <source>
        <dbReference type="EMBL" id="GBP59254.1"/>
    </source>
</evidence>